<dbReference type="Gene3D" id="2.60.40.2810">
    <property type="match status" value="1"/>
</dbReference>
<protein>
    <recommendedName>
        <fullName evidence="5">Cadherin-like domain-containing protein</fullName>
    </recommendedName>
</protein>
<feature type="signal peptide" evidence="2">
    <location>
        <begin position="1"/>
        <end position="19"/>
    </location>
</feature>
<sequence>MKYSYLLLFGAALTLAACGSDSDNDTGSGGGDGGGDTSNTAPEAVNDEVTAETATELSIDVLENDTDADGDALEIIDVSEPENGTATIDGDVILYTSNDDYTGSDSFTYTISDGEDEASADVSITVQQTVSISGKVVDSPIANATVTVTLGGETYTAEADEDGVYSLDVTFSEGAELLTIMAQGSAENNQDHVELVSALQSMATLAQAAGDDGVLERSEAPGTNVTNVTTASYTLMREANGGEAPADEEALSVAQEAVDPNELLEVSAVIKLIVDNENFSLPEDTESVLDLVQNKESYNAYVEDVKATDPEALDAVVDEIVNDPELVEQEENPTPPSFYMATSPTQPGFVSRSYEVLVFESDGSGMVVSPVYSDQSNSAFTWEIDEDGYYVLTYENPVQFTSYLSVHNVTDDPDIRAAYEAADRAQVQATYTENGKRFKVITKGNRQDSIREEYTQTVTYEPLEWEGETYQIPPGENTYTPSTVYLNGDSLELIPVTQEDVVGTWAVNVLGEFASEDGSLQFASDMVAFNEDGTFSALYTGVEGTWELSDGTVEMFYGDVEQTVEVFNQIGGLYGALMAAETSDGNIVASYNRVVKQDPEIAAVADDILTDANELWFGHINSWPKETWDQESGRPLLDYYFGWQFEQGTTGYNVSTWCNEVDDEGWCINDPAILTATYTDTNWYLSDNGQTLDIERAARCVSWELSEDCMVRRWHLLHETEDGWVYVLEYEFEDFELGNGTVDVSRTWVQPRVNMMELRNLPGDLSNPDMGQASASKAASARAAGDIERIGFLPRFNNNPAPKH</sequence>
<evidence type="ECO:0000256" key="2">
    <source>
        <dbReference type="SAM" id="SignalP"/>
    </source>
</evidence>
<feature type="compositionally biased region" description="Gly residues" evidence="1">
    <location>
        <begin position="27"/>
        <end position="36"/>
    </location>
</feature>
<reference evidence="3 4" key="1">
    <citation type="journal article" date="2011" name="Front. Microbiol.">
        <title>Genomic signatures of strain selection and enhancement in Bacillus atrophaeus var. globigii, a historical biowarfare simulant.</title>
        <authorList>
            <person name="Gibbons H.S."/>
            <person name="Broomall S.M."/>
            <person name="McNew L.A."/>
            <person name="Daligault H."/>
            <person name="Chapman C."/>
            <person name="Bruce D."/>
            <person name="Karavis M."/>
            <person name="Krepps M."/>
            <person name="McGregor P.A."/>
            <person name="Hong C."/>
            <person name="Park K.H."/>
            <person name="Akmal A."/>
            <person name="Feldman A."/>
            <person name="Lin J.S."/>
            <person name="Chang W.E."/>
            <person name="Higgs B.W."/>
            <person name="Demirev P."/>
            <person name="Lindquist J."/>
            <person name="Liem A."/>
            <person name="Fochler E."/>
            <person name="Read T.D."/>
            <person name="Tapia R."/>
            <person name="Johnson S."/>
            <person name="Bishop-Lilly K.A."/>
            <person name="Detter C."/>
            <person name="Han C."/>
            <person name="Sozhamannan S."/>
            <person name="Rosenzweig C.N."/>
            <person name="Skowronski E.W."/>
        </authorList>
    </citation>
    <scope>NUCLEOTIDE SEQUENCE [LARGE SCALE GENOMIC DNA]</scope>
    <source>
        <strain evidence="3 4">TPS4-2</strain>
    </source>
</reference>
<evidence type="ECO:0008006" key="5">
    <source>
        <dbReference type="Google" id="ProtNLM"/>
    </source>
</evidence>
<comment type="caution">
    <text evidence="3">The sequence shown here is derived from an EMBL/GenBank/DDBJ whole genome shotgun (WGS) entry which is preliminary data.</text>
</comment>
<evidence type="ECO:0000256" key="1">
    <source>
        <dbReference type="SAM" id="MobiDB-lite"/>
    </source>
</evidence>
<dbReference type="Gene3D" id="2.60.40.1120">
    <property type="entry name" value="Carboxypeptidase-like, regulatory domain"/>
    <property type="match status" value="1"/>
</dbReference>
<feature type="chain" id="PRO_5019519103" description="Cadherin-like domain-containing protein" evidence="2">
    <location>
        <begin position="20"/>
        <end position="804"/>
    </location>
</feature>
<keyword evidence="2" id="KW-0732">Signal</keyword>
<dbReference type="PROSITE" id="PS51257">
    <property type="entry name" value="PROKAR_LIPOPROTEIN"/>
    <property type="match status" value="1"/>
</dbReference>
<gene>
    <name evidence="3" type="ORF">CWI73_09060</name>
</gene>
<name>A0A432YRJ7_9GAMM</name>
<proteinExistence type="predicted"/>
<dbReference type="RefSeq" id="WP_126752476.1">
    <property type="nucleotide sequence ID" value="NZ_JBHUMT010000015.1"/>
</dbReference>
<evidence type="ECO:0000313" key="4">
    <source>
        <dbReference type="Proteomes" id="UP000288361"/>
    </source>
</evidence>
<dbReference type="Proteomes" id="UP000288361">
    <property type="component" value="Unassembled WGS sequence"/>
</dbReference>
<accession>A0A432YRJ7</accession>
<feature type="region of interest" description="Disordered" evidence="1">
    <location>
        <begin position="21"/>
        <end position="49"/>
    </location>
</feature>
<evidence type="ECO:0000313" key="3">
    <source>
        <dbReference type="EMBL" id="RUO64295.1"/>
    </source>
</evidence>
<dbReference type="Pfam" id="PF17963">
    <property type="entry name" value="Big_9"/>
    <property type="match status" value="1"/>
</dbReference>
<dbReference type="AlphaFoldDB" id="A0A432YRJ7"/>
<organism evidence="3 4">
    <name type="scientific">Idiomarina piscisalsi</name>
    <dbReference type="NCBI Taxonomy" id="1096243"/>
    <lineage>
        <taxon>Bacteria</taxon>
        <taxon>Pseudomonadati</taxon>
        <taxon>Pseudomonadota</taxon>
        <taxon>Gammaproteobacteria</taxon>
        <taxon>Alteromonadales</taxon>
        <taxon>Idiomarinaceae</taxon>
        <taxon>Idiomarina</taxon>
    </lineage>
</organism>
<dbReference type="EMBL" id="PIQA01000006">
    <property type="protein sequence ID" value="RUO64295.1"/>
    <property type="molecule type" value="Genomic_DNA"/>
</dbReference>